<reference evidence="2" key="1">
    <citation type="journal article" date="2013" name="Genome Announc.">
        <title>Whole-Genome Sequencing of Lactobacillus shenzhenensis Strain LY-73T.</title>
        <authorList>
            <person name="Lin Z."/>
            <person name="Liu Z."/>
            <person name="Yang R."/>
            <person name="Zou Y."/>
            <person name="Wan D."/>
            <person name="Chen J."/>
            <person name="Guo M."/>
            <person name="Zhao J."/>
            <person name="Fang C."/>
            <person name="Yang R."/>
            <person name="Liu F."/>
        </authorList>
    </citation>
    <scope>NUCLEOTIDE SEQUENCE [LARGE SCALE GENOMIC DNA]</scope>
    <source>
        <strain evidence="2">LY-73</strain>
    </source>
</reference>
<dbReference type="HOGENOM" id="CLU_1914415_0_0_9"/>
<dbReference type="AlphaFoldDB" id="U4TRA8"/>
<keyword evidence="2" id="KW-1185">Reference proteome</keyword>
<proteinExistence type="predicted"/>
<dbReference type="RefSeq" id="WP_022528375.1">
    <property type="nucleotide sequence ID" value="NZ_KI271582.1"/>
</dbReference>
<dbReference type="STRING" id="1231336.L248_0428"/>
<evidence type="ECO:0000313" key="1">
    <source>
        <dbReference type="EMBL" id="ERL66749.1"/>
    </source>
</evidence>
<dbReference type="EMBL" id="KI271582">
    <property type="protein sequence ID" value="ERL66749.1"/>
    <property type="molecule type" value="Genomic_DNA"/>
</dbReference>
<protein>
    <submittedName>
        <fullName evidence="1">Uncharacterized protein</fullName>
    </submittedName>
</protein>
<name>U4TRA8_9LACO</name>
<dbReference type="eggNOG" id="ENOG5032G25">
    <property type="taxonomic scope" value="Bacteria"/>
</dbReference>
<evidence type="ECO:0000313" key="2">
    <source>
        <dbReference type="Proteomes" id="UP000030647"/>
    </source>
</evidence>
<dbReference type="OrthoDB" id="2301832at2"/>
<accession>U4TRA8</accession>
<sequence length="132" mass="15055">MVTWHLYLIKGAFSPQRIQHFLTTIHQTRQLLGMHVHTLHIDADTPDMTTVTLVFTPPFPISAGQMRQLIRTVYAVIKLGERPPLKAMAPYITAADKILGIEMQAYPMQIYDVTMGLPSAPRRPLPKRERTH</sequence>
<dbReference type="Proteomes" id="UP000030647">
    <property type="component" value="Unassembled WGS sequence"/>
</dbReference>
<organism evidence="1 2">
    <name type="scientific">Schleiferilactobacillus shenzhenensis LY-73</name>
    <dbReference type="NCBI Taxonomy" id="1231336"/>
    <lineage>
        <taxon>Bacteria</taxon>
        <taxon>Bacillati</taxon>
        <taxon>Bacillota</taxon>
        <taxon>Bacilli</taxon>
        <taxon>Lactobacillales</taxon>
        <taxon>Lactobacillaceae</taxon>
        <taxon>Schleiferilactobacillus</taxon>
    </lineage>
</organism>
<gene>
    <name evidence="1" type="ORF">L248_0428</name>
</gene>